<dbReference type="RefSeq" id="XP_009527211.1">
    <property type="nucleotide sequence ID" value="XM_009528916.1"/>
</dbReference>
<proteinExistence type="predicted"/>
<feature type="transmembrane region" description="Helical" evidence="1">
    <location>
        <begin position="140"/>
        <end position="158"/>
    </location>
</feature>
<dbReference type="InParanoid" id="G5AI72"/>
<dbReference type="KEGG" id="psoj:PHYSODRAFT_500096"/>
<gene>
    <name evidence="3" type="ORF">PHYSODRAFT_500096</name>
    <name evidence="2" type="ORF">PHYSODRAFT_535704</name>
</gene>
<dbReference type="KEGG" id="psoj:PHYSODRAFT_535704"/>
<organism evidence="4">
    <name type="scientific">Phytophthora sojae (strain P6497)</name>
    <name type="common">Soybean stem and root rot agent</name>
    <name type="synonym">Phytophthora megasperma f. sp. glycines</name>
    <dbReference type="NCBI Taxonomy" id="1094619"/>
    <lineage>
        <taxon>Eukaryota</taxon>
        <taxon>Sar</taxon>
        <taxon>Stramenopiles</taxon>
        <taxon>Oomycota</taxon>
        <taxon>Peronosporomycetes</taxon>
        <taxon>Peronosporales</taxon>
        <taxon>Peronosporaceae</taxon>
        <taxon>Phytophthora</taxon>
    </lineage>
</organism>
<feature type="transmembrane region" description="Helical" evidence="1">
    <location>
        <begin position="252"/>
        <end position="276"/>
    </location>
</feature>
<dbReference type="AlphaFoldDB" id="G5AI72"/>
<evidence type="ECO:0000313" key="3">
    <source>
        <dbReference type="EMBL" id="EGZ18153.1"/>
    </source>
</evidence>
<sequence>MNAGSRFTASFWHRTQIGHRSEYSVERVLALRDYYERTSITRAVAVCLLTPVPVFLLSVLIDCIPLRDPSQGWRANYTFWIRVFFDLFAISMGTAIQVRAVIIASAISATKAITISLGSASSYLLMSIGIAAVWRFPIPFGLIFPILIIFFIGPRAVATSPLLHSQLKAIAFISFTQGIVAVLYPLFTAIFNRLSGIQQTAFVFTMPLIKFTAKAIIAKAAEGFHCYMGMMVVFSVDLFNVLYIAICMQSSTSVITTVVMVGLDCFHVIIGIRAIFHQINIARKRGRSSKSITEQPVECFEELSTMLSKLLVEPKTPKTSQLSHSSVCAISPSAIRRQVCDAKQVRSQRHADR</sequence>
<feature type="transmembrane region" description="Helical" evidence="1">
    <location>
        <begin position="40"/>
        <end position="61"/>
    </location>
</feature>
<keyword evidence="4" id="KW-1185">Reference proteome</keyword>
<keyword evidence="1" id="KW-0812">Transmembrane</keyword>
<dbReference type="GeneID" id="20662156"/>
<feature type="transmembrane region" description="Helical" evidence="1">
    <location>
        <begin position="224"/>
        <end position="246"/>
    </location>
</feature>
<reference evidence="2" key="2">
    <citation type="submission" date="2011-09" db="EMBL/GenBank/DDBJ databases">
        <authorList>
            <consortium name="US DOE Joint Genome Institute (JGI-PGF)"/>
            <person name="Aerts A."/>
            <person name="Grimwood J."/>
            <person name="Schmutz J."/>
            <person name="Lucas S."/>
            <person name="Hammon N."/>
            <person name="Glavina del Rio T."/>
            <person name="Dalin E."/>
            <person name="Tice H."/>
            <person name="Pitluck S."/>
            <person name="Dehal P."/>
            <person name="Chapman J."/>
            <person name="Putman N.H."/>
            <person name="Salamov A.A."/>
            <person name="Terry A."/>
            <person name="Rokhsar D.S."/>
            <person name="Boore J.L."/>
            <person name="Tripathy S."/>
            <person name="Tyler B.M."/>
            <person name="Grigoriev I.V."/>
        </authorList>
    </citation>
    <scope>NUCLEOTIDE SEQUENCE</scope>
    <source>
        <strain evidence="2">P6497</strain>
    </source>
</reference>
<dbReference type="RefSeq" id="XP_009539773.1">
    <property type="nucleotide sequence ID" value="XM_009541478.1"/>
</dbReference>
<accession>G5AI72</accession>
<evidence type="ECO:0000313" key="4">
    <source>
        <dbReference type="Proteomes" id="UP000002640"/>
    </source>
</evidence>
<dbReference type="EMBL" id="JH159154">
    <property type="protein sequence ID" value="EGZ18153.1"/>
    <property type="molecule type" value="Genomic_DNA"/>
</dbReference>
<protein>
    <submittedName>
        <fullName evidence="2">Uncharacterized protein</fullName>
    </submittedName>
</protein>
<evidence type="ECO:0000256" key="1">
    <source>
        <dbReference type="SAM" id="Phobius"/>
    </source>
</evidence>
<keyword evidence="1" id="KW-1133">Transmembrane helix</keyword>
<name>G5AI72_PHYSP</name>
<feature type="transmembrane region" description="Helical" evidence="1">
    <location>
        <begin position="170"/>
        <end position="191"/>
    </location>
</feature>
<dbReference type="GeneID" id="20657786"/>
<dbReference type="Proteomes" id="UP000002640">
    <property type="component" value="Unassembled WGS sequence"/>
</dbReference>
<evidence type="ECO:0000313" key="2">
    <source>
        <dbReference type="EMBL" id="EGZ04797.1"/>
    </source>
</evidence>
<dbReference type="EMBL" id="JH159174">
    <property type="protein sequence ID" value="EGZ04797.1"/>
    <property type="molecule type" value="Genomic_DNA"/>
</dbReference>
<keyword evidence="1" id="KW-0472">Membrane</keyword>
<feature type="transmembrane region" description="Helical" evidence="1">
    <location>
        <begin position="81"/>
        <end position="102"/>
    </location>
</feature>
<reference evidence="2 4" key="1">
    <citation type="journal article" date="2006" name="Science">
        <title>Phytophthora genome sequences uncover evolutionary origins and mechanisms of pathogenesis.</title>
        <authorList>
            <person name="Tyler B.M."/>
            <person name="Tripathy S."/>
            <person name="Zhang X."/>
            <person name="Dehal P."/>
            <person name="Jiang R.H."/>
            <person name="Aerts A."/>
            <person name="Arredondo F.D."/>
            <person name="Baxter L."/>
            <person name="Bensasson D."/>
            <person name="Beynon J.L."/>
            <person name="Chapman J."/>
            <person name="Damasceno C.M."/>
            <person name="Dorrance A.E."/>
            <person name="Dou D."/>
            <person name="Dickerman A.W."/>
            <person name="Dubchak I.L."/>
            <person name="Garbelotto M."/>
            <person name="Gijzen M."/>
            <person name="Gordon S.G."/>
            <person name="Govers F."/>
            <person name="Grunwald N.J."/>
            <person name="Huang W."/>
            <person name="Ivors K.L."/>
            <person name="Jones R.W."/>
            <person name="Kamoun S."/>
            <person name="Krampis K."/>
            <person name="Lamour K.H."/>
            <person name="Lee M.K."/>
            <person name="McDonald W.H."/>
            <person name="Medina M."/>
            <person name="Meijer H.J."/>
            <person name="Nordberg E.K."/>
            <person name="Maclean D.J."/>
            <person name="Ospina-Giraldo M.D."/>
            <person name="Morris P.F."/>
            <person name="Phuntumart V."/>
            <person name="Putnam N.H."/>
            <person name="Rash S."/>
            <person name="Rose J.K."/>
            <person name="Sakihama Y."/>
            <person name="Salamov A.A."/>
            <person name="Savidor A."/>
            <person name="Scheuring C.F."/>
            <person name="Smith B.M."/>
            <person name="Sobral B.W."/>
            <person name="Terry A."/>
            <person name="Torto-Alalibo T.A."/>
            <person name="Win J."/>
            <person name="Xu Z."/>
            <person name="Zhang H."/>
            <person name="Grigoriev I.V."/>
            <person name="Rokhsar D.S."/>
            <person name="Boore J.L."/>
        </authorList>
    </citation>
    <scope>NUCLEOTIDE SEQUENCE [LARGE SCALE GENOMIC DNA]</scope>
    <source>
        <strain evidence="2 4">P6497</strain>
    </source>
</reference>